<evidence type="ECO:0000256" key="1">
    <source>
        <dbReference type="PIRSR" id="PIRSR613078-2"/>
    </source>
</evidence>
<dbReference type="CDD" id="cd07067">
    <property type="entry name" value="HP_PGM_like"/>
    <property type="match status" value="1"/>
</dbReference>
<dbReference type="SMART" id="SM00855">
    <property type="entry name" value="PGAM"/>
    <property type="match status" value="1"/>
</dbReference>
<dbReference type="KEGG" id="afy:BW247_14380"/>
<dbReference type="AlphaFoldDB" id="A0A1P8UK34"/>
<protein>
    <recommendedName>
        <fullName evidence="4">Histidine phosphatase family protein</fullName>
    </recommendedName>
</protein>
<sequence length="196" mass="21690">MAEPDLILVRHGATEWSETGQHTSQTDIGLTEAGRAEARRLRGWLQTQRPAAVWTSPLRRARETAQACGYAEAEIVDALREWNYGDYEGLTTPEIQYASPGWTVFEYGGAGPEGETPEAVAQRVDALLARVRQVPGRPVLMFAHGHILRALTARWLGQPVQFGARLHLDSGSICLLGKEHELKAVLSWNVRQPVTD</sequence>
<keyword evidence="3" id="KW-1185">Reference proteome</keyword>
<dbReference type="STRING" id="1765967.BW247_14380"/>
<organism evidence="2 3">
    <name type="scientific">Acidihalobacter ferrooxydans</name>
    <dbReference type="NCBI Taxonomy" id="1765967"/>
    <lineage>
        <taxon>Bacteria</taxon>
        <taxon>Pseudomonadati</taxon>
        <taxon>Pseudomonadota</taxon>
        <taxon>Gammaproteobacteria</taxon>
        <taxon>Chromatiales</taxon>
        <taxon>Ectothiorhodospiraceae</taxon>
        <taxon>Acidihalobacter</taxon>
    </lineage>
</organism>
<dbReference type="Pfam" id="PF00300">
    <property type="entry name" value="His_Phos_1"/>
    <property type="match status" value="1"/>
</dbReference>
<dbReference type="InterPro" id="IPR050275">
    <property type="entry name" value="PGM_Phosphatase"/>
</dbReference>
<dbReference type="InterPro" id="IPR029033">
    <property type="entry name" value="His_PPase_superfam"/>
</dbReference>
<dbReference type="RefSeq" id="WP_076837755.1">
    <property type="nucleotide sequence ID" value="NZ_CP019434.1"/>
</dbReference>
<dbReference type="GO" id="GO:0101006">
    <property type="term" value="F:protein histidine phosphatase activity"/>
    <property type="evidence" value="ECO:0007669"/>
    <property type="project" value="TreeGrafter"/>
</dbReference>
<feature type="binding site" evidence="1">
    <location>
        <position position="60"/>
    </location>
    <ligand>
        <name>substrate</name>
    </ligand>
</feature>
<evidence type="ECO:0000313" key="2">
    <source>
        <dbReference type="EMBL" id="APZ44132.1"/>
    </source>
</evidence>
<dbReference type="InterPro" id="IPR013078">
    <property type="entry name" value="His_Pase_superF_clade-1"/>
</dbReference>
<dbReference type="SUPFAM" id="SSF53254">
    <property type="entry name" value="Phosphoglycerate mutase-like"/>
    <property type="match status" value="1"/>
</dbReference>
<dbReference type="Gene3D" id="3.40.50.1240">
    <property type="entry name" value="Phosphoglycerate mutase-like"/>
    <property type="match status" value="1"/>
</dbReference>
<proteinExistence type="predicted"/>
<reference evidence="2 3" key="1">
    <citation type="submission" date="2017-01" db="EMBL/GenBank/DDBJ databases">
        <title>Draft sequence of Acidihalobacter ferrooxidans strain DSM 14175 (strain V8).</title>
        <authorList>
            <person name="Khaleque H.N."/>
            <person name="Ramsay J.P."/>
            <person name="Murphy R.J.T."/>
            <person name="Kaksonen A.H."/>
            <person name="Boxall N.J."/>
            <person name="Watkin E.L.J."/>
        </authorList>
    </citation>
    <scope>NUCLEOTIDE SEQUENCE [LARGE SCALE GENOMIC DNA]</scope>
    <source>
        <strain evidence="2 3">V8</strain>
    </source>
</reference>
<accession>A0A1P8UK34</accession>
<dbReference type="EMBL" id="CP019434">
    <property type="protein sequence ID" value="APZ44132.1"/>
    <property type="molecule type" value="Genomic_DNA"/>
</dbReference>
<evidence type="ECO:0008006" key="4">
    <source>
        <dbReference type="Google" id="ProtNLM"/>
    </source>
</evidence>
<dbReference type="GO" id="GO:0070297">
    <property type="term" value="P:regulation of phosphorelay signal transduction system"/>
    <property type="evidence" value="ECO:0007669"/>
    <property type="project" value="TreeGrafter"/>
</dbReference>
<name>A0A1P8UK34_9GAMM</name>
<dbReference type="PANTHER" id="PTHR48100:SF15">
    <property type="entry name" value="SEDOHEPTULOSE 1,7-BISPHOSPHATASE"/>
    <property type="match status" value="1"/>
</dbReference>
<dbReference type="PANTHER" id="PTHR48100">
    <property type="entry name" value="BROAD-SPECIFICITY PHOSPHATASE YOR283W-RELATED"/>
    <property type="match status" value="1"/>
</dbReference>
<dbReference type="Proteomes" id="UP000243807">
    <property type="component" value="Chromosome"/>
</dbReference>
<evidence type="ECO:0000313" key="3">
    <source>
        <dbReference type="Proteomes" id="UP000243807"/>
    </source>
</evidence>
<gene>
    <name evidence="2" type="ORF">BW247_14380</name>
</gene>
<dbReference type="OrthoDB" id="9781415at2"/>